<keyword evidence="3" id="KW-0862">Zinc</keyword>
<comment type="caution">
    <text evidence="6">The sequence shown here is derived from an EMBL/GenBank/DDBJ whole genome shotgun (WGS) entry which is preliminary data.</text>
</comment>
<name>A0A074S0S6_9AGAM</name>
<dbReference type="InterPro" id="IPR002893">
    <property type="entry name" value="Znf_MYND"/>
</dbReference>
<dbReference type="PROSITE" id="PS01360">
    <property type="entry name" value="ZF_MYND_1"/>
    <property type="match status" value="1"/>
</dbReference>
<sequence>MQQHQQTRECHYCEAEQSNLSACSGCRNAWYCGPECQKAHWKFHRLHCLHPSKLTSADRLAIAANADFLPNENDTQVLRDYGFARVQIPRSENYLLGLFQGIIRYGEVDPREIHRQRLAGTLIEYIKDHYEKIPIQARGGYYPWFLKNQHLLGPSRYADVSSAVLNDASIQHTWSFIGGSASTSLIEIKSQIQGWNKEKKQAFRFVQLLLHPGFQLSPDLPEWVHFGFCGCKSRDEEANLWDSYIKLAKAIPFEKFHTAYNSSSLPSLFSTNRLTITNPFILDVLSGTPHVNKSVWNLKQFALGDYQKLTPSVVVDYGFMNCGDLESQETENVIHSLRQVYNRILTAPDANPLKLHEACLQGKLFQYARRVTQVDAKFAPLMKNIYPARA</sequence>
<dbReference type="GO" id="GO:0008270">
    <property type="term" value="F:zinc ion binding"/>
    <property type="evidence" value="ECO:0007669"/>
    <property type="project" value="UniProtKB-KW"/>
</dbReference>
<dbReference type="Gene3D" id="6.10.140.2220">
    <property type="match status" value="1"/>
</dbReference>
<proteinExistence type="predicted"/>
<evidence type="ECO:0000256" key="1">
    <source>
        <dbReference type="ARBA" id="ARBA00022723"/>
    </source>
</evidence>
<keyword evidence="7" id="KW-1185">Reference proteome</keyword>
<evidence type="ECO:0000256" key="4">
    <source>
        <dbReference type="PROSITE-ProRule" id="PRU00134"/>
    </source>
</evidence>
<dbReference type="AlphaFoldDB" id="A0A074S0S6"/>
<evidence type="ECO:0000256" key="2">
    <source>
        <dbReference type="ARBA" id="ARBA00022771"/>
    </source>
</evidence>
<evidence type="ECO:0000256" key="3">
    <source>
        <dbReference type="ARBA" id="ARBA00022833"/>
    </source>
</evidence>
<organism evidence="6 7">
    <name type="scientific">Rhizoctonia solani 123E</name>
    <dbReference type="NCBI Taxonomy" id="1423351"/>
    <lineage>
        <taxon>Eukaryota</taxon>
        <taxon>Fungi</taxon>
        <taxon>Dikarya</taxon>
        <taxon>Basidiomycota</taxon>
        <taxon>Agaricomycotina</taxon>
        <taxon>Agaricomycetes</taxon>
        <taxon>Cantharellales</taxon>
        <taxon>Ceratobasidiaceae</taxon>
        <taxon>Rhizoctonia</taxon>
    </lineage>
</organism>
<dbReference type="OrthoDB" id="4851849at2759"/>
<evidence type="ECO:0000313" key="6">
    <source>
        <dbReference type="EMBL" id="KEP52946.1"/>
    </source>
</evidence>
<dbReference type="Proteomes" id="UP000027456">
    <property type="component" value="Unassembled WGS sequence"/>
</dbReference>
<protein>
    <submittedName>
        <fullName evidence="6">Zf-MYND domain protein</fullName>
    </submittedName>
</protein>
<gene>
    <name evidence="6" type="ORF">V565_037350</name>
</gene>
<evidence type="ECO:0000259" key="5">
    <source>
        <dbReference type="PROSITE" id="PS50865"/>
    </source>
</evidence>
<keyword evidence="2 4" id="KW-0863">Zinc-finger</keyword>
<accession>A0A074S0S6</accession>
<keyword evidence="1" id="KW-0479">Metal-binding</keyword>
<reference evidence="6 7" key="1">
    <citation type="submission" date="2013-12" db="EMBL/GenBank/DDBJ databases">
        <authorList>
            <person name="Cubeta M."/>
            <person name="Pakala S."/>
            <person name="Fedorova N."/>
            <person name="Thomas E."/>
            <person name="Dean R."/>
            <person name="Jabaji S."/>
            <person name="Neate S."/>
            <person name="Toda T."/>
            <person name="Tavantzis S."/>
            <person name="Vilgalys R."/>
            <person name="Bharathan N."/>
            <person name="Pakala S."/>
            <person name="Losada L.S."/>
            <person name="Zafar N."/>
            <person name="Nierman W."/>
        </authorList>
    </citation>
    <scope>NUCLEOTIDE SEQUENCE [LARGE SCALE GENOMIC DNA]</scope>
    <source>
        <strain evidence="6 7">123E</strain>
    </source>
</reference>
<dbReference type="PROSITE" id="PS50865">
    <property type="entry name" value="ZF_MYND_2"/>
    <property type="match status" value="1"/>
</dbReference>
<dbReference type="STRING" id="1423351.A0A074S0S6"/>
<dbReference type="EMBL" id="AZST01000079">
    <property type="protein sequence ID" value="KEP52946.1"/>
    <property type="molecule type" value="Genomic_DNA"/>
</dbReference>
<dbReference type="SUPFAM" id="SSF144232">
    <property type="entry name" value="HIT/MYND zinc finger-like"/>
    <property type="match status" value="1"/>
</dbReference>
<feature type="domain" description="MYND-type" evidence="5">
    <location>
        <begin position="10"/>
        <end position="48"/>
    </location>
</feature>
<dbReference type="HOGENOM" id="CLU_041565_1_0_1"/>
<evidence type="ECO:0000313" key="7">
    <source>
        <dbReference type="Proteomes" id="UP000027456"/>
    </source>
</evidence>
<dbReference type="Pfam" id="PF01753">
    <property type="entry name" value="zf-MYND"/>
    <property type="match status" value="1"/>
</dbReference>